<protein>
    <submittedName>
        <fullName evidence="1">Uncharacterized protein</fullName>
    </submittedName>
</protein>
<comment type="caution">
    <text evidence="1">The sequence shown here is derived from an EMBL/GenBank/DDBJ whole genome shotgun (WGS) entry which is preliminary data.</text>
</comment>
<keyword evidence="2" id="KW-1185">Reference proteome</keyword>
<reference evidence="2" key="1">
    <citation type="journal article" date="2024" name="Proc. Natl. Acad. Sci. U.S.A.">
        <title>Extraordinary preservation of gene collinearity over three hundred million years revealed in homosporous lycophytes.</title>
        <authorList>
            <person name="Li C."/>
            <person name="Wickell D."/>
            <person name="Kuo L.Y."/>
            <person name="Chen X."/>
            <person name="Nie B."/>
            <person name="Liao X."/>
            <person name="Peng D."/>
            <person name="Ji J."/>
            <person name="Jenkins J."/>
            <person name="Williams M."/>
            <person name="Shu S."/>
            <person name="Plott C."/>
            <person name="Barry K."/>
            <person name="Rajasekar S."/>
            <person name="Grimwood J."/>
            <person name="Han X."/>
            <person name="Sun S."/>
            <person name="Hou Z."/>
            <person name="He W."/>
            <person name="Dai G."/>
            <person name="Sun C."/>
            <person name="Schmutz J."/>
            <person name="Leebens-Mack J.H."/>
            <person name="Li F.W."/>
            <person name="Wang L."/>
        </authorList>
    </citation>
    <scope>NUCLEOTIDE SEQUENCE [LARGE SCALE GENOMIC DNA]</scope>
    <source>
        <strain evidence="2">cv. PW_Plant_1</strain>
    </source>
</reference>
<proteinExistence type="predicted"/>
<evidence type="ECO:0000313" key="2">
    <source>
        <dbReference type="Proteomes" id="UP001162992"/>
    </source>
</evidence>
<sequence>MEQSVRAKKGSDELEIKKDLWGNPVRTSSDLCLSHINSYYEQVLVYGPHRGVILRAVEADSTCVLSNALAATQMLSIDNVEKQQDRAASFVAAAKQHSVNAATAYESLILDAVTALTEGRMKDAVALHVEVLNRFPNDIVSLKRAQTLCFYMGRPDQMLKIALQVLPANRDTAYMHGLLAFSLLEVGRYDEAETAARRALTIENQDIWAQHALCHVLQYKCQFKEAIWFMAENCSSWSICGSFMYSHNWWHLAVCLLEQGCSSASKMVIQIYDTHIWYRFMKGIKVSPQVFINALGLLLRLNLHGFSMCLESRLADLARRLTDESTWHREWLLDLLAIWALSQSSCLGKANALLKSLNCRVDALEASQEVLNSILLLAEALYEYGMENYKAVCDLLGPSFNVSQLKMIGASAEQLDVFDELWCISSLHAGYNVQAIQIANHRVKERSGVPFIWRILEEAYKREGKAVDAQHAAEKAQWLEAFSET</sequence>
<dbReference type="EMBL" id="CM055110">
    <property type="protein sequence ID" value="KAJ7521126.1"/>
    <property type="molecule type" value="Genomic_DNA"/>
</dbReference>
<gene>
    <name evidence="1" type="ORF">O6H91_19G039100</name>
</gene>
<evidence type="ECO:0000313" key="1">
    <source>
        <dbReference type="EMBL" id="KAJ7521126.1"/>
    </source>
</evidence>
<organism evidence="1 2">
    <name type="scientific">Diphasiastrum complanatum</name>
    <name type="common">Issler's clubmoss</name>
    <name type="synonym">Lycopodium complanatum</name>
    <dbReference type="NCBI Taxonomy" id="34168"/>
    <lineage>
        <taxon>Eukaryota</taxon>
        <taxon>Viridiplantae</taxon>
        <taxon>Streptophyta</taxon>
        <taxon>Embryophyta</taxon>
        <taxon>Tracheophyta</taxon>
        <taxon>Lycopodiopsida</taxon>
        <taxon>Lycopodiales</taxon>
        <taxon>Lycopodiaceae</taxon>
        <taxon>Lycopodioideae</taxon>
        <taxon>Diphasiastrum</taxon>
    </lineage>
</organism>
<accession>A0ACC2AUC2</accession>
<dbReference type="Proteomes" id="UP001162992">
    <property type="component" value="Chromosome 19"/>
</dbReference>
<name>A0ACC2AUC2_DIPCM</name>